<feature type="transmembrane region" description="Helical" evidence="11">
    <location>
        <begin position="195"/>
        <end position="219"/>
    </location>
</feature>
<dbReference type="GeneID" id="17041570"/>
<keyword evidence="8" id="KW-0449">Lipoprotein</keyword>
<feature type="compositionally biased region" description="Low complexity" evidence="12">
    <location>
        <begin position="446"/>
        <end position="459"/>
    </location>
</feature>
<evidence type="ECO:0000259" key="13">
    <source>
        <dbReference type="Pfam" id="PF01529"/>
    </source>
</evidence>
<evidence type="ECO:0000256" key="7">
    <source>
        <dbReference type="ARBA" id="ARBA00023139"/>
    </source>
</evidence>
<dbReference type="PANTHER" id="PTHR22883">
    <property type="entry name" value="ZINC FINGER DHHC DOMAIN CONTAINING PROTEIN"/>
    <property type="match status" value="1"/>
</dbReference>
<evidence type="ECO:0000256" key="4">
    <source>
        <dbReference type="ARBA" id="ARBA00022692"/>
    </source>
</evidence>
<feature type="compositionally biased region" description="Acidic residues" evidence="12">
    <location>
        <begin position="336"/>
        <end position="346"/>
    </location>
</feature>
<dbReference type="eggNOG" id="KOG1311">
    <property type="taxonomic scope" value="Eukaryota"/>
</dbReference>
<dbReference type="InterPro" id="IPR001594">
    <property type="entry name" value="Palmitoyltrfase_DHHC"/>
</dbReference>
<keyword evidence="7" id="KW-0564">Palmitate</keyword>
<evidence type="ECO:0000313" key="15">
    <source>
        <dbReference type="Proteomes" id="UP000007264"/>
    </source>
</evidence>
<evidence type="ECO:0000256" key="5">
    <source>
        <dbReference type="ARBA" id="ARBA00022989"/>
    </source>
</evidence>
<evidence type="ECO:0000256" key="1">
    <source>
        <dbReference type="ARBA" id="ARBA00004127"/>
    </source>
</evidence>
<dbReference type="PANTHER" id="PTHR22883:SF43">
    <property type="entry name" value="PALMITOYLTRANSFERASE APP"/>
    <property type="match status" value="1"/>
</dbReference>
<dbReference type="OrthoDB" id="4096362at2759"/>
<dbReference type="AlphaFoldDB" id="I0YYV9"/>
<keyword evidence="5 11" id="KW-1133">Transmembrane helix</keyword>
<dbReference type="GO" id="GO:0005794">
    <property type="term" value="C:Golgi apparatus"/>
    <property type="evidence" value="ECO:0007669"/>
    <property type="project" value="TreeGrafter"/>
</dbReference>
<dbReference type="RefSeq" id="XP_005648122.1">
    <property type="nucleotide sequence ID" value="XM_005648065.1"/>
</dbReference>
<feature type="transmembrane region" description="Helical" evidence="11">
    <location>
        <begin position="21"/>
        <end position="43"/>
    </location>
</feature>
<evidence type="ECO:0000256" key="9">
    <source>
        <dbReference type="ARBA" id="ARBA00023315"/>
    </source>
</evidence>
<gene>
    <name evidence="14" type="ORF">COCSUDRAFT_47352</name>
</gene>
<dbReference type="Proteomes" id="UP000007264">
    <property type="component" value="Unassembled WGS sequence"/>
</dbReference>
<keyword evidence="3 11" id="KW-0808">Transferase</keyword>
<keyword evidence="9 11" id="KW-0012">Acyltransferase</keyword>
<evidence type="ECO:0000256" key="12">
    <source>
        <dbReference type="SAM" id="MobiDB-lite"/>
    </source>
</evidence>
<feature type="domain" description="Palmitoyltransferase DHHC" evidence="13">
    <location>
        <begin position="106"/>
        <end position="235"/>
    </location>
</feature>
<comment type="caution">
    <text evidence="14">The sequence shown here is derived from an EMBL/GenBank/DDBJ whole genome shotgun (WGS) entry which is preliminary data.</text>
</comment>
<evidence type="ECO:0000256" key="8">
    <source>
        <dbReference type="ARBA" id="ARBA00023288"/>
    </source>
</evidence>
<comment type="domain">
    <text evidence="11">The DHHC domain is required for palmitoyltransferase activity.</text>
</comment>
<feature type="region of interest" description="Disordered" evidence="12">
    <location>
        <begin position="314"/>
        <end position="646"/>
    </location>
</feature>
<dbReference type="EMBL" id="AGSI01000007">
    <property type="protein sequence ID" value="EIE23578.1"/>
    <property type="molecule type" value="Genomic_DNA"/>
</dbReference>
<dbReference type="InterPro" id="IPR039859">
    <property type="entry name" value="PFA4/ZDH16/20/ERF2-like"/>
</dbReference>
<evidence type="ECO:0000256" key="6">
    <source>
        <dbReference type="ARBA" id="ARBA00023136"/>
    </source>
</evidence>
<comment type="similarity">
    <text evidence="2 11">Belongs to the DHHC palmitoyltransferase family.</text>
</comment>
<evidence type="ECO:0000313" key="14">
    <source>
        <dbReference type="EMBL" id="EIE23578.1"/>
    </source>
</evidence>
<evidence type="ECO:0000256" key="3">
    <source>
        <dbReference type="ARBA" id="ARBA00022679"/>
    </source>
</evidence>
<protein>
    <recommendedName>
        <fullName evidence="11">S-acyltransferase</fullName>
        <ecNumber evidence="11">2.3.1.225</ecNumber>
    </recommendedName>
    <alternativeName>
        <fullName evidence="11">Palmitoyltransferase</fullName>
    </alternativeName>
</protein>
<dbReference type="KEGG" id="csl:COCSUDRAFT_47352"/>
<dbReference type="GO" id="GO:0019706">
    <property type="term" value="F:protein-cysteine S-palmitoyltransferase activity"/>
    <property type="evidence" value="ECO:0007669"/>
    <property type="project" value="UniProtKB-EC"/>
</dbReference>
<feature type="compositionally biased region" description="Low complexity" evidence="12">
    <location>
        <begin position="412"/>
        <end position="427"/>
    </location>
</feature>
<accession>I0YYV9</accession>
<feature type="transmembrane region" description="Helical" evidence="11">
    <location>
        <begin position="152"/>
        <end position="175"/>
    </location>
</feature>
<feature type="compositionally biased region" description="Low complexity" evidence="12">
    <location>
        <begin position="482"/>
        <end position="500"/>
    </location>
</feature>
<comment type="catalytic activity">
    <reaction evidence="10 11">
        <text>L-cysteinyl-[protein] + hexadecanoyl-CoA = S-hexadecanoyl-L-cysteinyl-[protein] + CoA</text>
        <dbReference type="Rhea" id="RHEA:36683"/>
        <dbReference type="Rhea" id="RHEA-COMP:10131"/>
        <dbReference type="Rhea" id="RHEA-COMP:11032"/>
        <dbReference type="ChEBI" id="CHEBI:29950"/>
        <dbReference type="ChEBI" id="CHEBI:57287"/>
        <dbReference type="ChEBI" id="CHEBI:57379"/>
        <dbReference type="ChEBI" id="CHEBI:74151"/>
        <dbReference type="EC" id="2.3.1.225"/>
    </reaction>
</comment>
<feature type="region of interest" description="Disordered" evidence="12">
    <location>
        <begin position="659"/>
        <end position="717"/>
    </location>
</feature>
<dbReference type="Pfam" id="PF01529">
    <property type="entry name" value="DHHC"/>
    <property type="match status" value="1"/>
</dbReference>
<feature type="transmembrane region" description="Helical" evidence="11">
    <location>
        <begin position="49"/>
        <end position="73"/>
    </location>
</feature>
<keyword evidence="15" id="KW-1185">Reference proteome</keyword>
<comment type="subcellular location">
    <subcellularLocation>
        <location evidence="1">Endomembrane system</location>
        <topology evidence="1">Multi-pass membrane protein</topology>
    </subcellularLocation>
</comment>
<evidence type="ECO:0000256" key="11">
    <source>
        <dbReference type="RuleBase" id="RU079119"/>
    </source>
</evidence>
<dbReference type="PROSITE" id="PS50216">
    <property type="entry name" value="DHHC"/>
    <property type="match status" value="1"/>
</dbReference>
<organism evidence="14 15">
    <name type="scientific">Coccomyxa subellipsoidea (strain C-169)</name>
    <name type="common">Green microalga</name>
    <dbReference type="NCBI Taxonomy" id="574566"/>
    <lineage>
        <taxon>Eukaryota</taxon>
        <taxon>Viridiplantae</taxon>
        <taxon>Chlorophyta</taxon>
        <taxon>core chlorophytes</taxon>
        <taxon>Trebouxiophyceae</taxon>
        <taxon>Trebouxiophyceae incertae sedis</taxon>
        <taxon>Coccomyxaceae</taxon>
        <taxon>Coccomyxa</taxon>
        <taxon>Coccomyxa subellipsoidea</taxon>
    </lineage>
</organism>
<reference evidence="14 15" key="1">
    <citation type="journal article" date="2012" name="Genome Biol.">
        <title>The genome of the polar eukaryotic microalga coccomyxa subellipsoidea reveals traits of cold adaptation.</title>
        <authorList>
            <person name="Blanc G."/>
            <person name="Agarkova I."/>
            <person name="Grimwood J."/>
            <person name="Kuo A."/>
            <person name="Brueggeman A."/>
            <person name="Dunigan D."/>
            <person name="Gurnon J."/>
            <person name="Ladunga I."/>
            <person name="Lindquist E."/>
            <person name="Lucas S."/>
            <person name="Pangilinan J."/>
            <person name="Proschold T."/>
            <person name="Salamov A."/>
            <person name="Schmutz J."/>
            <person name="Weeks D."/>
            <person name="Yamada T."/>
            <person name="Claverie J.M."/>
            <person name="Grigoriev I."/>
            <person name="Van Etten J."/>
            <person name="Lomsadze A."/>
            <person name="Borodovsky M."/>
        </authorList>
    </citation>
    <scope>NUCLEOTIDE SEQUENCE [LARGE SCALE GENOMIC DNA]</scope>
    <source>
        <strain evidence="14 15">C-169</strain>
    </source>
</reference>
<dbReference type="GO" id="GO:0005783">
    <property type="term" value="C:endoplasmic reticulum"/>
    <property type="evidence" value="ECO:0007669"/>
    <property type="project" value="TreeGrafter"/>
</dbReference>
<dbReference type="EC" id="2.3.1.225" evidence="11"/>
<sequence length="717" mass="77623">MEGPSTSEGQKQEPRRRGQNTGLHYSFLEGRIVLGVFFGLVAPDLAEEFSWVVVAFAIALVVLCLSFLCVTAFMDPGFIPRDQPEDMEMGQRAPTKEYQVNGYTVNTKWCMTCNHYRPPRCSHCAVCDNCVRKFDHHCPWVGNCIGERNYRFFLLFVFTTAALDLYVDGWCWGHLAKLASHNEDGWWGAIHQGISGPAALALIIYTLLALGFVGGLSGLHTFFTSTNRTTYEHFRARVNGQGNPYDVGCFRNWVQVCCTRMPERIEEHRFPPQEMTEMQPLGGSRHDGHYVPQPQPPFSAPKQPVHVGKDPYCQPELPNGGPHMIAGSARAAPAAEVEEYLDDGDEQVEKMAPPVDPKGLPRGARRFSEKYSDDGNPSSRLNSPEQSLAAAPAAPAQDGARRSAKFVPRYGSPSRAESPARSASPTRQVRESRGYPGELPVPTASQRRAGGQAANANAAPLPDTPPQDTARSNIEGHPIEVSPSTTGTPFAAAPGEPAPAKSRSLSSRFSAEQRPETPQRAALAGLREMRRSSSGSPKRLSASGDSPLARRGTRESALRTVSYTDNGSGSPRSASRRRTESDAPSGEELTGPSSRFSDDMGPRGHRIRVSPDRASHASNNGNEAHEPGLAHMSESRSGCLPTSPAATVSGSLISVMSGAKEGSLEHQVVGDPETVAGGSSLPRQGSRSSRDKRMLSDSGEVPSSPAESNGDSKRWWR</sequence>
<keyword evidence="6 11" id="KW-0472">Membrane</keyword>
<evidence type="ECO:0000256" key="2">
    <source>
        <dbReference type="ARBA" id="ARBA00008574"/>
    </source>
</evidence>
<feature type="compositionally biased region" description="Polar residues" evidence="12">
    <location>
        <begin position="375"/>
        <end position="386"/>
    </location>
</feature>
<name>I0YYV9_COCSC</name>
<keyword evidence="4 11" id="KW-0812">Transmembrane</keyword>
<proteinExistence type="inferred from homology"/>
<evidence type="ECO:0000256" key="10">
    <source>
        <dbReference type="ARBA" id="ARBA00048048"/>
    </source>
</evidence>
<dbReference type="GO" id="GO:0006612">
    <property type="term" value="P:protein targeting to membrane"/>
    <property type="evidence" value="ECO:0007669"/>
    <property type="project" value="TreeGrafter"/>
</dbReference>